<dbReference type="SMART" id="SM00184">
    <property type="entry name" value="RING"/>
    <property type="match status" value="1"/>
</dbReference>
<organism evidence="14 15">
    <name type="scientific">Pocillopora meandrina</name>
    <dbReference type="NCBI Taxonomy" id="46732"/>
    <lineage>
        <taxon>Eukaryota</taxon>
        <taxon>Metazoa</taxon>
        <taxon>Cnidaria</taxon>
        <taxon>Anthozoa</taxon>
        <taxon>Hexacorallia</taxon>
        <taxon>Scleractinia</taxon>
        <taxon>Astrocoeniina</taxon>
        <taxon>Pocilloporidae</taxon>
        <taxon>Pocillopora</taxon>
    </lineage>
</organism>
<feature type="domain" description="RING-type" evidence="13">
    <location>
        <begin position="897"/>
        <end position="935"/>
    </location>
</feature>
<dbReference type="InterPro" id="IPR057308">
    <property type="entry name" value="CHCR_PEP5_VPS11"/>
</dbReference>
<dbReference type="InterPro" id="IPR016528">
    <property type="entry name" value="VPS11"/>
</dbReference>
<evidence type="ECO:0000256" key="7">
    <source>
        <dbReference type="ARBA" id="ARBA00022927"/>
    </source>
</evidence>
<dbReference type="PANTHER" id="PTHR23323">
    <property type="entry name" value="VACUOLAR PROTEIN SORTING-ASSOCIATED PROTEIN"/>
    <property type="match status" value="1"/>
</dbReference>
<dbReference type="InterPro" id="IPR013083">
    <property type="entry name" value="Znf_RING/FYVE/PHD"/>
</dbReference>
<dbReference type="InterPro" id="IPR001841">
    <property type="entry name" value="Znf_RING"/>
</dbReference>
<feature type="repeat" description="CHCR" evidence="11">
    <location>
        <begin position="582"/>
        <end position="746"/>
    </location>
</feature>
<evidence type="ECO:0000313" key="14">
    <source>
        <dbReference type="EMBL" id="CAH3143901.1"/>
    </source>
</evidence>
<dbReference type="Pfam" id="PF23356">
    <property type="entry name" value="TPR_PEP5_VPS11"/>
    <property type="match status" value="1"/>
</dbReference>
<keyword evidence="3" id="KW-0813">Transport</keyword>
<keyword evidence="6" id="KW-0862">Zinc</keyword>
<evidence type="ECO:0000256" key="11">
    <source>
        <dbReference type="PROSITE-ProRule" id="PRU01006"/>
    </source>
</evidence>
<dbReference type="GO" id="GO:0030897">
    <property type="term" value="C:HOPS complex"/>
    <property type="evidence" value="ECO:0007669"/>
    <property type="project" value="TreeGrafter"/>
</dbReference>
<dbReference type="InterPro" id="IPR057307">
    <property type="entry name" value="PEP5_VPS11_N"/>
</dbReference>
<dbReference type="FunFam" id="3.30.40.10:FF:000258">
    <property type="entry name" value="Vacuolar protein sorting-associated protein 11 homolog"/>
    <property type="match status" value="1"/>
</dbReference>
<dbReference type="InterPro" id="IPR024763">
    <property type="entry name" value="VPS11_C"/>
</dbReference>
<dbReference type="Pfam" id="PF12451">
    <property type="entry name" value="VPS11_C"/>
    <property type="match status" value="1"/>
</dbReference>
<proteinExistence type="inferred from homology"/>
<dbReference type="Gene3D" id="3.30.40.10">
    <property type="entry name" value="Zinc/RING finger domain, C3HC4 (zinc finger)"/>
    <property type="match status" value="1"/>
</dbReference>
<dbReference type="InterPro" id="IPR011990">
    <property type="entry name" value="TPR-like_helical_dom_sf"/>
</dbReference>
<evidence type="ECO:0000256" key="10">
    <source>
        <dbReference type="PROSITE-ProRule" id="PRU00175"/>
    </source>
</evidence>
<dbReference type="GO" id="GO:0008270">
    <property type="term" value="F:zinc ion binding"/>
    <property type="evidence" value="ECO:0007669"/>
    <property type="project" value="UniProtKB-KW"/>
</dbReference>
<evidence type="ECO:0000256" key="12">
    <source>
        <dbReference type="SAM" id="Coils"/>
    </source>
</evidence>
<dbReference type="Pfam" id="PF13923">
    <property type="entry name" value="zf-C3HC4_2"/>
    <property type="match status" value="1"/>
</dbReference>
<evidence type="ECO:0000256" key="5">
    <source>
        <dbReference type="ARBA" id="ARBA00022771"/>
    </source>
</evidence>
<dbReference type="GO" id="GO:0006904">
    <property type="term" value="P:vesicle docking involved in exocytosis"/>
    <property type="evidence" value="ECO:0007669"/>
    <property type="project" value="TreeGrafter"/>
</dbReference>
<name>A0AAU9XER8_9CNID</name>
<feature type="coiled-coil region" evidence="12">
    <location>
        <begin position="827"/>
        <end position="888"/>
    </location>
</feature>
<keyword evidence="15" id="KW-1185">Reference proteome</keyword>
<protein>
    <recommendedName>
        <fullName evidence="9">Vacuolar protein sorting-associated protein 11 homolog</fullName>
    </recommendedName>
</protein>
<dbReference type="InterPro" id="IPR016024">
    <property type="entry name" value="ARM-type_fold"/>
</dbReference>
<evidence type="ECO:0000256" key="8">
    <source>
        <dbReference type="ARBA" id="ARBA00023136"/>
    </source>
</evidence>
<dbReference type="GO" id="GO:0007033">
    <property type="term" value="P:vacuole organization"/>
    <property type="evidence" value="ECO:0007669"/>
    <property type="project" value="TreeGrafter"/>
</dbReference>
<feature type="repeat" description="CHCR" evidence="11">
    <location>
        <begin position="398"/>
        <end position="546"/>
    </location>
</feature>
<evidence type="ECO:0000256" key="2">
    <source>
        <dbReference type="ARBA" id="ARBA00007070"/>
    </source>
</evidence>
<dbReference type="EMBL" id="CALNXJ010000038">
    <property type="protein sequence ID" value="CAH3143901.1"/>
    <property type="molecule type" value="Genomic_DNA"/>
</dbReference>
<dbReference type="Gene3D" id="2.130.10.10">
    <property type="entry name" value="YVTN repeat-like/Quinoprotein amine dehydrogenase"/>
    <property type="match status" value="1"/>
</dbReference>
<dbReference type="GO" id="GO:0048284">
    <property type="term" value="P:organelle fusion"/>
    <property type="evidence" value="ECO:0007669"/>
    <property type="project" value="TreeGrafter"/>
</dbReference>
<reference evidence="14 15" key="1">
    <citation type="submission" date="2022-05" db="EMBL/GenBank/DDBJ databases">
        <authorList>
            <consortium name="Genoscope - CEA"/>
            <person name="William W."/>
        </authorList>
    </citation>
    <scope>NUCLEOTIDE SEQUENCE [LARGE SCALE GENOMIC DNA]</scope>
</reference>
<keyword evidence="7" id="KW-0653">Protein transport</keyword>
<evidence type="ECO:0000256" key="1">
    <source>
        <dbReference type="ARBA" id="ARBA00004492"/>
    </source>
</evidence>
<dbReference type="GO" id="GO:0006886">
    <property type="term" value="P:intracellular protein transport"/>
    <property type="evidence" value="ECO:0007669"/>
    <property type="project" value="UniProtKB-UniRule"/>
</dbReference>
<comment type="similarity">
    <text evidence="2 9">Belongs to the VPS11 family.</text>
</comment>
<evidence type="ECO:0000259" key="13">
    <source>
        <dbReference type="PROSITE" id="PS50089"/>
    </source>
</evidence>
<evidence type="ECO:0000313" key="15">
    <source>
        <dbReference type="Proteomes" id="UP001159428"/>
    </source>
</evidence>
<accession>A0AAU9XER8</accession>
<evidence type="ECO:0000256" key="3">
    <source>
        <dbReference type="ARBA" id="ARBA00022448"/>
    </source>
</evidence>
<dbReference type="GO" id="GO:0030674">
    <property type="term" value="F:protein-macromolecule adaptor activity"/>
    <property type="evidence" value="ECO:0007669"/>
    <property type="project" value="TreeGrafter"/>
</dbReference>
<evidence type="ECO:0000256" key="6">
    <source>
        <dbReference type="ARBA" id="ARBA00022833"/>
    </source>
</evidence>
<keyword evidence="5 10" id="KW-0863">Zinc-finger</keyword>
<dbReference type="SUPFAM" id="SSF48371">
    <property type="entry name" value="ARM repeat"/>
    <property type="match status" value="1"/>
</dbReference>
<dbReference type="GO" id="GO:0031902">
    <property type="term" value="C:late endosome membrane"/>
    <property type="evidence" value="ECO:0007669"/>
    <property type="project" value="UniProtKB-SubCell"/>
</dbReference>
<dbReference type="InterPro" id="IPR036322">
    <property type="entry name" value="WD40_repeat_dom_sf"/>
</dbReference>
<dbReference type="CDD" id="cd16688">
    <property type="entry name" value="RING-H2_Vps11"/>
    <property type="match status" value="1"/>
</dbReference>
<gene>
    <name evidence="14" type="ORF">PMEA_00020840</name>
</gene>
<comment type="subcellular location">
    <subcellularLocation>
        <location evidence="1">Late endosome membrane</location>
        <topology evidence="1">Peripheral membrane protein</topology>
        <orientation evidence="1">Cytoplasmic side</orientation>
    </subcellularLocation>
</comment>
<dbReference type="InterPro" id="IPR000547">
    <property type="entry name" value="Clathrin_H-chain/VPS_repeat"/>
</dbReference>
<dbReference type="PROSITE" id="PS50089">
    <property type="entry name" value="ZF_RING_2"/>
    <property type="match status" value="1"/>
</dbReference>
<keyword evidence="8 9" id="KW-0472">Membrane</keyword>
<dbReference type="AlphaFoldDB" id="A0AAU9XER8"/>
<dbReference type="PIRSF" id="PIRSF007860">
    <property type="entry name" value="VPS11"/>
    <property type="match status" value="1"/>
</dbReference>
<evidence type="ECO:0000256" key="4">
    <source>
        <dbReference type="ARBA" id="ARBA00022723"/>
    </source>
</evidence>
<dbReference type="Pfam" id="PF23341">
    <property type="entry name" value="PEP5_VPS11_N"/>
    <property type="match status" value="1"/>
</dbReference>
<dbReference type="SUPFAM" id="SSF50978">
    <property type="entry name" value="WD40 repeat-like"/>
    <property type="match status" value="1"/>
</dbReference>
<dbReference type="GO" id="GO:0007032">
    <property type="term" value="P:endosome organization"/>
    <property type="evidence" value="ECO:0007669"/>
    <property type="project" value="TreeGrafter"/>
</dbReference>
<dbReference type="Gene3D" id="1.25.40.10">
    <property type="entry name" value="Tetratricopeptide repeat domain"/>
    <property type="match status" value="1"/>
</dbReference>
<evidence type="ECO:0000256" key="9">
    <source>
        <dbReference type="PIRNR" id="PIRNR007860"/>
    </source>
</evidence>
<dbReference type="PROSITE" id="PS50236">
    <property type="entry name" value="CHCR"/>
    <property type="match status" value="2"/>
</dbReference>
<sequence>MKVFVLQWRRFNFFDKEVLKDPGTTQPFTGLKDTSITACTSGRGQLVIGGKKTGFVHFLGRDLTITSFQAYEMRVSHFYQLKQQNILFTVGEDEVGGIDPIMRVWNLDKIDKYGNPVCCCMQRLIPGNKPVAVSCLALMENLTQMAVGFADGTVLVYKGDITRDRHTKQRIVHHDKHPVTGLAFKQTSDSVILFVVTTETVLSYNTSAKDRREVLDAHGCELRCSVMSDASQENQFIVARKEALYFYQVDGRGPCLAFEGEKQMVTWWRGYLVVVSKDNKQIQRPAVGGSSQPRNVNVVTVYDIQNKFIAFTGTFQGVIDVVCEWGSLFVITMENKIFQLEEKDTQTKLEILFKKNLYAMAISLAKSQHYSDGLIDIFTQYGDHLYSKGDHDGAIKQYIKTIGHLEPSYVIRKFLDAQRIHNLTAYLQALHKQGLANTDHTTLLLNCYTKLKDVSMLDEFIMTDRELNFDVETAIKVCRQAGYFKHAVYLAEKYEQHDLYLKIQLEDLKDYQRALSYIGKLGFYEAEGNMKKYGKSLVNAVPDESTKLLKVLCTDYKPQRLHERTVSGSVTPVSAGVYQSFTTALDPASDMERKIYKARAEEFIHIFVHQKAKLIEFLEHMVQVQPNSSNLVYNTLLELYLNDAARQKNVEAQVEHERKALDLLKNVEARYDIDHALVLAQMHHFKAGILYLYEKAKLYQQILHYHMEQNEYSHVIDTCKKYGTSDPSLWVQALSYFARRETDCKSQIKESNIDRGNLMSPLLVLQNLAHNSTATLAVVKVRNNYHYEGSEIYRHELAPILLPVTLSALVKVGKEGASKERQGGFVYSKLEKKKGNMLESRENASDQDYIIRRLQMEDELIANDERYIRQYREETEKMRNQIKELKTSAKIFQGAKCSVCSRPLDLPAVHFLCQHSFHQNCFEGYAESDNECPICAPENRKVLDIIRQQEQAKDLHEQFHCQLERAADGFSVVAEYYGRGVFNKVCFFFD</sequence>
<dbReference type="PANTHER" id="PTHR23323:SF24">
    <property type="entry name" value="VACUOLAR PROTEIN SORTING-ASSOCIATED PROTEIN 11 HOMOLOG"/>
    <property type="match status" value="1"/>
</dbReference>
<dbReference type="SUPFAM" id="SSF57850">
    <property type="entry name" value="RING/U-box"/>
    <property type="match status" value="1"/>
</dbReference>
<dbReference type="Proteomes" id="UP001159428">
    <property type="component" value="Unassembled WGS sequence"/>
</dbReference>
<keyword evidence="12" id="KW-0175">Coiled coil</keyword>
<dbReference type="InterPro" id="IPR015943">
    <property type="entry name" value="WD40/YVTN_repeat-like_dom_sf"/>
</dbReference>
<comment type="caution">
    <text evidence="14">The sequence shown here is derived from an EMBL/GenBank/DDBJ whole genome shotgun (WGS) entry which is preliminary data.</text>
</comment>
<keyword evidence="4" id="KW-0479">Metal-binding</keyword>